<proteinExistence type="predicted"/>
<sequence length="280" mass="29009">MTESSPAEGAREAASRAADAAEELSDTKTLDVLARFGFAVTGLLHILIGAIALVIAFGGDGEADPAGAVELLADSPFGPVLMWAGFAGCAGLSLWQLSEATLRMRRRRRRERAEKAVSSGGLSIGYGSVALMFANFALGRRTDSGESTSDFTAALLGTPFGLPVLIGIGAAVIGIGVYFVVKALRRGFKEELSFGDGKRGKLLTSLGVFGHIAKGIALGLVGLLVIVASVRHDPAESTGLDGSLKALRDHPLGVYVLSAVAAGLIAYGIFAMIRAKYGRM</sequence>
<feature type="transmembrane region" description="Helical" evidence="1">
    <location>
        <begin position="252"/>
        <end position="273"/>
    </location>
</feature>
<dbReference type="Pfam" id="PF06724">
    <property type="entry name" value="DUF1206"/>
    <property type="match status" value="3"/>
</dbReference>
<protein>
    <submittedName>
        <fullName evidence="3">DUF1206 domain-containing protein</fullName>
    </submittedName>
</protein>
<organism evidence="3 4">
    <name type="scientific">Arthrobacter mobilis</name>
    <dbReference type="NCBI Taxonomy" id="2724944"/>
    <lineage>
        <taxon>Bacteria</taxon>
        <taxon>Bacillati</taxon>
        <taxon>Actinomycetota</taxon>
        <taxon>Actinomycetes</taxon>
        <taxon>Micrococcales</taxon>
        <taxon>Micrococcaceae</taxon>
        <taxon>Arthrobacter</taxon>
    </lineage>
</organism>
<evidence type="ECO:0000313" key="4">
    <source>
        <dbReference type="Proteomes" id="UP000544090"/>
    </source>
</evidence>
<feature type="domain" description="DUF1206" evidence="2">
    <location>
        <begin position="124"/>
        <end position="186"/>
    </location>
</feature>
<dbReference type="EMBL" id="JAAZSQ010000021">
    <property type="protein sequence ID" value="NKX56248.1"/>
    <property type="molecule type" value="Genomic_DNA"/>
</dbReference>
<feature type="transmembrane region" description="Helical" evidence="1">
    <location>
        <begin position="77"/>
        <end position="95"/>
    </location>
</feature>
<feature type="transmembrane region" description="Helical" evidence="1">
    <location>
        <begin position="158"/>
        <end position="181"/>
    </location>
</feature>
<dbReference type="InterPro" id="IPR009597">
    <property type="entry name" value="DUF1206"/>
</dbReference>
<keyword evidence="1" id="KW-1133">Transmembrane helix</keyword>
<name>A0A7X6HFJ7_9MICC</name>
<keyword evidence="1" id="KW-0812">Transmembrane</keyword>
<feature type="domain" description="DUF1206" evidence="2">
    <location>
        <begin position="209"/>
        <end position="277"/>
    </location>
</feature>
<dbReference type="Proteomes" id="UP000544090">
    <property type="component" value="Unassembled WGS sequence"/>
</dbReference>
<dbReference type="RefSeq" id="WP_168488384.1">
    <property type="nucleotide sequence ID" value="NZ_JAAZSQ010000021.1"/>
</dbReference>
<dbReference type="AlphaFoldDB" id="A0A7X6HFJ7"/>
<accession>A0A7X6HFJ7</accession>
<gene>
    <name evidence="3" type="ORF">HGG74_17285</name>
</gene>
<feature type="transmembrane region" description="Helical" evidence="1">
    <location>
        <begin position="36"/>
        <end position="57"/>
    </location>
</feature>
<reference evidence="3 4" key="1">
    <citation type="submission" date="2020-04" db="EMBL/GenBank/DDBJ databases">
        <title>Arthrobacter sp. nov.</title>
        <authorList>
            <person name="Liu S."/>
        </authorList>
    </citation>
    <scope>NUCLEOTIDE SEQUENCE [LARGE SCALE GENOMIC DNA]</scope>
    <source>
        <strain evidence="3 4">E918</strain>
    </source>
</reference>
<keyword evidence="1" id="KW-0472">Membrane</keyword>
<feature type="domain" description="DUF1206" evidence="2">
    <location>
        <begin position="36"/>
        <end position="101"/>
    </location>
</feature>
<evidence type="ECO:0000259" key="2">
    <source>
        <dbReference type="Pfam" id="PF06724"/>
    </source>
</evidence>
<feature type="transmembrane region" description="Helical" evidence="1">
    <location>
        <begin position="116"/>
        <end position="138"/>
    </location>
</feature>
<evidence type="ECO:0000256" key="1">
    <source>
        <dbReference type="SAM" id="Phobius"/>
    </source>
</evidence>
<comment type="caution">
    <text evidence="3">The sequence shown here is derived from an EMBL/GenBank/DDBJ whole genome shotgun (WGS) entry which is preliminary data.</text>
</comment>
<keyword evidence="4" id="KW-1185">Reference proteome</keyword>
<feature type="transmembrane region" description="Helical" evidence="1">
    <location>
        <begin position="202"/>
        <end position="232"/>
    </location>
</feature>
<evidence type="ECO:0000313" key="3">
    <source>
        <dbReference type="EMBL" id="NKX56248.1"/>
    </source>
</evidence>